<reference evidence="1 2" key="1">
    <citation type="submission" date="2015-01" db="EMBL/GenBank/DDBJ databases">
        <title>Evolution of Trichinella species and genotypes.</title>
        <authorList>
            <person name="Korhonen P.K."/>
            <person name="Edoardo P."/>
            <person name="Giuseppe L.R."/>
            <person name="Gasser R.B."/>
        </authorList>
    </citation>
    <scope>NUCLEOTIDE SEQUENCE [LARGE SCALE GENOMIC DNA]</scope>
    <source>
        <strain evidence="1">ISS1029</strain>
    </source>
</reference>
<comment type="caution">
    <text evidence="1">The sequence shown here is derived from an EMBL/GenBank/DDBJ whole genome shotgun (WGS) entry which is preliminary data.</text>
</comment>
<gene>
    <name evidence="1" type="ORF">T11_5393</name>
</gene>
<keyword evidence="2" id="KW-1185">Reference proteome</keyword>
<protein>
    <submittedName>
        <fullName evidence="1">Uncharacterized protein</fullName>
    </submittedName>
</protein>
<sequence length="41" mass="4978">MTFQQHAKTTFHFTGQKLRFLLICVFAYMRFRNNNRQVVAL</sequence>
<dbReference type="EMBL" id="JYDP01003751">
    <property type="protein sequence ID" value="KRY95466.1"/>
    <property type="molecule type" value="Genomic_DNA"/>
</dbReference>
<name>A0A0V1GB19_9BILA</name>
<proteinExistence type="predicted"/>
<accession>A0A0V1GB19</accession>
<evidence type="ECO:0000313" key="2">
    <source>
        <dbReference type="Proteomes" id="UP000055024"/>
    </source>
</evidence>
<evidence type="ECO:0000313" key="1">
    <source>
        <dbReference type="EMBL" id="KRY95466.1"/>
    </source>
</evidence>
<dbReference type="AlphaFoldDB" id="A0A0V1GB19"/>
<dbReference type="Proteomes" id="UP000055024">
    <property type="component" value="Unassembled WGS sequence"/>
</dbReference>
<organism evidence="1 2">
    <name type="scientific">Trichinella zimbabwensis</name>
    <dbReference type="NCBI Taxonomy" id="268475"/>
    <lineage>
        <taxon>Eukaryota</taxon>
        <taxon>Metazoa</taxon>
        <taxon>Ecdysozoa</taxon>
        <taxon>Nematoda</taxon>
        <taxon>Enoplea</taxon>
        <taxon>Dorylaimia</taxon>
        <taxon>Trichinellida</taxon>
        <taxon>Trichinellidae</taxon>
        <taxon>Trichinella</taxon>
    </lineage>
</organism>